<dbReference type="SUPFAM" id="SSF52540">
    <property type="entry name" value="P-loop containing nucleoside triphosphate hydrolases"/>
    <property type="match status" value="1"/>
</dbReference>
<evidence type="ECO:0000313" key="2">
    <source>
        <dbReference type="EMBL" id="MDT0618554.1"/>
    </source>
</evidence>
<dbReference type="Pfam" id="PF13614">
    <property type="entry name" value="AAA_31"/>
    <property type="match status" value="1"/>
</dbReference>
<dbReference type="EMBL" id="JAVRHY010000006">
    <property type="protein sequence ID" value="MDT0618554.1"/>
    <property type="molecule type" value="Genomic_DNA"/>
</dbReference>
<accession>A0ABU3B8I5</accession>
<dbReference type="InterPro" id="IPR050678">
    <property type="entry name" value="DNA_Partitioning_ATPase"/>
</dbReference>
<dbReference type="CDD" id="cd02042">
    <property type="entry name" value="ParAB_family"/>
    <property type="match status" value="1"/>
</dbReference>
<organism evidence="2 3">
    <name type="scientific">Spectribacter acetivorans</name>
    <dbReference type="NCBI Taxonomy" id="3075603"/>
    <lineage>
        <taxon>Bacteria</taxon>
        <taxon>Pseudomonadati</taxon>
        <taxon>Pseudomonadota</taxon>
        <taxon>Gammaproteobacteria</taxon>
        <taxon>Salinisphaerales</taxon>
        <taxon>Salinisphaeraceae</taxon>
        <taxon>Spectribacter</taxon>
    </lineage>
</organism>
<protein>
    <submittedName>
        <fullName evidence="2">ParA family protein</fullName>
    </submittedName>
</protein>
<dbReference type="Gene3D" id="3.40.50.300">
    <property type="entry name" value="P-loop containing nucleotide triphosphate hydrolases"/>
    <property type="match status" value="1"/>
</dbReference>
<reference evidence="2 3" key="1">
    <citation type="submission" date="2023-09" db="EMBL/GenBank/DDBJ databases">
        <authorList>
            <person name="Rey-Velasco X."/>
        </authorList>
    </citation>
    <scope>NUCLEOTIDE SEQUENCE [LARGE SCALE GENOMIC DNA]</scope>
    <source>
        <strain evidence="2 3">P385</strain>
    </source>
</reference>
<dbReference type="InterPro" id="IPR027417">
    <property type="entry name" value="P-loop_NTPase"/>
</dbReference>
<evidence type="ECO:0000313" key="3">
    <source>
        <dbReference type="Proteomes" id="UP001259982"/>
    </source>
</evidence>
<comment type="caution">
    <text evidence="2">The sequence shown here is derived from an EMBL/GenBank/DDBJ whole genome shotgun (WGS) entry which is preliminary data.</text>
</comment>
<dbReference type="PANTHER" id="PTHR13696">
    <property type="entry name" value="P-LOOP CONTAINING NUCLEOSIDE TRIPHOSPHATE HYDROLASE"/>
    <property type="match status" value="1"/>
</dbReference>
<sequence length="301" mass="33959">MVLLSLPQRKGGVGKTTLVRILADYFGTRKRVLLVDFDDQCNLSNIFLPMEYVDRGRHMRPPLHPDFDPAMPDMADWSGRSSVADIFFPNRIIYQYEIAQLGRGRVDILPADSRQLIDVREREKELEEDGWETLVEEVIGDFFGSRELANEYDLVIFDSGPSENSLMRGVIKASSHVIIPTIMEQQCVDGLTSMSGMITEEQQRRSSSHPLTVVGIQVNMFRKGTSLHAGFLENVRNMPVVGELLSPVILPHRVAYAERDVKGVLPRSIFDLKPSDTARQKALEFCQFVDSRLFEGDANAS</sequence>
<dbReference type="Proteomes" id="UP001259982">
    <property type="component" value="Unassembled WGS sequence"/>
</dbReference>
<proteinExistence type="predicted"/>
<feature type="domain" description="AAA" evidence="1">
    <location>
        <begin position="5"/>
        <end position="204"/>
    </location>
</feature>
<name>A0ABU3B8I5_9GAMM</name>
<dbReference type="RefSeq" id="WP_311658692.1">
    <property type="nucleotide sequence ID" value="NZ_JAVRHY010000006.1"/>
</dbReference>
<dbReference type="InterPro" id="IPR025669">
    <property type="entry name" value="AAA_dom"/>
</dbReference>
<dbReference type="PANTHER" id="PTHR13696:SF99">
    <property type="entry name" value="COBYRINIC ACID AC-DIAMIDE SYNTHASE"/>
    <property type="match status" value="1"/>
</dbReference>
<keyword evidence="3" id="KW-1185">Reference proteome</keyword>
<evidence type="ECO:0000259" key="1">
    <source>
        <dbReference type="Pfam" id="PF13614"/>
    </source>
</evidence>
<gene>
    <name evidence="2" type="ORF">RM531_08690</name>
</gene>